<dbReference type="InterPro" id="IPR017850">
    <property type="entry name" value="Alkaline_phosphatase_core_sf"/>
</dbReference>
<evidence type="ECO:0000313" key="9">
    <source>
        <dbReference type="EMBL" id="ELU09360.1"/>
    </source>
</evidence>
<dbReference type="PANTHER" id="PTHR45953">
    <property type="entry name" value="IDURONATE 2-SULFATASE"/>
    <property type="match status" value="1"/>
</dbReference>
<evidence type="ECO:0000256" key="7">
    <source>
        <dbReference type="SAM" id="SignalP"/>
    </source>
</evidence>
<reference evidence="11" key="1">
    <citation type="submission" date="2012-12" db="EMBL/GenBank/DDBJ databases">
        <authorList>
            <person name="Hellsten U."/>
            <person name="Grimwood J."/>
            <person name="Chapman J.A."/>
            <person name="Shapiro H."/>
            <person name="Aerts A."/>
            <person name="Otillar R.P."/>
            <person name="Terry A.Y."/>
            <person name="Boore J.L."/>
            <person name="Simakov O."/>
            <person name="Marletaz F."/>
            <person name="Cho S.-J."/>
            <person name="Edsinger-Gonzales E."/>
            <person name="Havlak P."/>
            <person name="Kuo D.-H."/>
            <person name="Larsson T."/>
            <person name="Lv J."/>
            <person name="Arendt D."/>
            <person name="Savage R."/>
            <person name="Osoegawa K."/>
            <person name="de Jong P."/>
            <person name="Lindberg D.R."/>
            <person name="Seaver E.C."/>
            <person name="Weisblat D.A."/>
            <person name="Putnam N.H."/>
            <person name="Grigoriev I.V."/>
            <person name="Rokhsar D.S."/>
        </authorList>
    </citation>
    <scope>NUCLEOTIDE SEQUENCE</scope>
    <source>
        <strain evidence="11">I ESC-2004</strain>
    </source>
</reference>
<evidence type="ECO:0000256" key="2">
    <source>
        <dbReference type="ARBA" id="ARBA00008779"/>
    </source>
</evidence>
<dbReference type="SUPFAM" id="SSF53649">
    <property type="entry name" value="Alkaline phosphatase-like"/>
    <property type="match status" value="1"/>
</dbReference>
<keyword evidence="4 7" id="KW-0732">Signal</keyword>
<dbReference type="AlphaFoldDB" id="R7UT23"/>
<evidence type="ECO:0000256" key="3">
    <source>
        <dbReference type="ARBA" id="ARBA00022723"/>
    </source>
</evidence>
<evidence type="ECO:0000256" key="1">
    <source>
        <dbReference type="ARBA" id="ARBA00001913"/>
    </source>
</evidence>
<evidence type="ECO:0000256" key="6">
    <source>
        <dbReference type="ARBA" id="ARBA00022837"/>
    </source>
</evidence>
<reference evidence="10" key="3">
    <citation type="submission" date="2015-06" db="UniProtKB">
        <authorList>
            <consortium name="EnsemblMetazoa"/>
        </authorList>
    </citation>
    <scope>IDENTIFICATION</scope>
</reference>
<feature type="signal peptide" evidence="7">
    <location>
        <begin position="1"/>
        <end position="15"/>
    </location>
</feature>
<gene>
    <name evidence="9" type="ORF">CAPTEDRAFT_171703</name>
</gene>
<keyword evidence="6" id="KW-0106">Calcium</keyword>
<comment type="similarity">
    <text evidence="2">Belongs to the sulfatase family.</text>
</comment>
<dbReference type="GO" id="GO:0005737">
    <property type="term" value="C:cytoplasm"/>
    <property type="evidence" value="ECO:0007669"/>
    <property type="project" value="TreeGrafter"/>
</dbReference>
<dbReference type="Pfam" id="PF00884">
    <property type="entry name" value="Sulfatase"/>
    <property type="match status" value="1"/>
</dbReference>
<evidence type="ECO:0000313" key="11">
    <source>
        <dbReference type="Proteomes" id="UP000014760"/>
    </source>
</evidence>
<protein>
    <recommendedName>
        <fullName evidence="8">Sulfatase N-terminal domain-containing protein</fullName>
    </recommendedName>
</protein>
<comment type="cofactor">
    <cofactor evidence="1">
        <name>Ca(2+)</name>
        <dbReference type="ChEBI" id="CHEBI:29108"/>
    </cofactor>
</comment>
<feature type="domain" description="Sulfatase N-terminal" evidence="8">
    <location>
        <begin position="21"/>
        <end position="375"/>
    </location>
</feature>
<keyword evidence="11" id="KW-1185">Reference proteome</keyword>
<accession>R7UT23</accession>
<dbReference type="PROSITE" id="PS00523">
    <property type="entry name" value="SULFATASE_1"/>
    <property type="match status" value="1"/>
</dbReference>
<reference evidence="9 11" key="2">
    <citation type="journal article" date="2013" name="Nature">
        <title>Insights into bilaterian evolution from three spiralian genomes.</title>
        <authorList>
            <person name="Simakov O."/>
            <person name="Marletaz F."/>
            <person name="Cho S.J."/>
            <person name="Edsinger-Gonzales E."/>
            <person name="Havlak P."/>
            <person name="Hellsten U."/>
            <person name="Kuo D.H."/>
            <person name="Larsson T."/>
            <person name="Lv J."/>
            <person name="Arendt D."/>
            <person name="Savage R."/>
            <person name="Osoegawa K."/>
            <person name="de Jong P."/>
            <person name="Grimwood J."/>
            <person name="Chapman J.A."/>
            <person name="Shapiro H."/>
            <person name="Aerts A."/>
            <person name="Otillar R.P."/>
            <person name="Terry A.Y."/>
            <person name="Boore J.L."/>
            <person name="Grigoriev I.V."/>
            <person name="Lindberg D.R."/>
            <person name="Seaver E.C."/>
            <person name="Weisblat D.A."/>
            <person name="Putnam N.H."/>
            <person name="Rokhsar D.S."/>
        </authorList>
    </citation>
    <scope>NUCLEOTIDE SEQUENCE</scope>
    <source>
        <strain evidence="9 11">I ESC-2004</strain>
    </source>
</reference>
<dbReference type="Proteomes" id="UP000014760">
    <property type="component" value="Unassembled WGS sequence"/>
</dbReference>
<dbReference type="EnsemblMetazoa" id="CapteT171703">
    <property type="protein sequence ID" value="CapteP171703"/>
    <property type="gene ID" value="CapteG171703"/>
</dbReference>
<name>R7UT23_CAPTE</name>
<dbReference type="InterPro" id="IPR035874">
    <property type="entry name" value="IDS"/>
</dbReference>
<sequence length="515" mass="59114">MRLLLLSTLLCLAHAQLHKPKNVLFLVADDLRPQLGYFQDSADFPTPVHPRMHTPSLDSLAKRSFVSRRAYVQQAVCSPSRTSLLTGRRPDTTHVYDLESYWRKVGGNYTTLPQYFKQQGYRSIGMGKIFHPGPLASGNDDPISWTDPYYHSEEEQHWTERKHSWYAVPEAERQAHPLPDDQIAEHAINKIKELAKDPSQPFFLAVGFHKPHLPFIFPEKFMDLYPSDRVNVPDNIYAPRNMPDIAWSKYGELRSYTDIEELHASGDINTTLPIDVTRDLRRGYYSAISYMDHLLGTVVDELMNQGLGDNTIISFWGDHGWQLGEHGEWCKHTNFELSTHAPMMVSIPGMTDAGMVSEKLTEFVDLFPTLVDAAGLPTMPLCPADSTKTELCREGESWMPLIRGDGGQWKDRVFSQYPRDNSKIMGYTMRTDRFRYTEWVKFRDYKPEWQKLFGVELYDHKIDPEENNNVAAAAAYAPATKQLSAQLRAGWRSARPDDPRSVRYDADAWPIFQHL</sequence>
<dbReference type="OrthoDB" id="96314at2759"/>
<keyword evidence="5" id="KW-0378">Hydrolase</keyword>
<evidence type="ECO:0000256" key="4">
    <source>
        <dbReference type="ARBA" id="ARBA00022729"/>
    </source>
</evidence>
<evidence type="ECO:0000259" key="8">
    <source>
        <dbReference type="Pfam" id="PF00884"/>
    </source>
</evidence>
<organism evidence="9">
    <name type="scientific">Capitella teleta</name>
    <name type="common">Polychaete worm</name>
    <dbReference type="NCBI Taxonomy" id="283909"/>
    <lineage>
        <taxon>Eukaryota</taxon>
        <taxon>Metazoa</taxon>
        <taxon>Spiralia</taxon>
        <taxon>Lophotrochozoa</taxon>
        <taxon>Annelida</taxon>
        <taxon>Polychaeta</taxon>
        <taxon>Sedentaria</taxon>
        <taxon>Scolecida</taxon>
        <taxon>Capitellidae</taxon>
        <taxon>Capitella</taxon>
    </lineage>
</organism>
<dbReference type="STRING" id="283909.R7UT23"/>
<keyword evidence="3" id="KW-0479">Metal-binding</keyword>
<feature type="chain" id="PRO_5011952040" description="Sulfatase N-terminal domain-containing protein" evidence="7">
    <location>
        <begin position="16"/>
        <end position="515"/>
    </location>
</feature>
<evidence type="ECO:0000313" key="10">
    <source>
        <dbReference type="EnsemblMetazoa" id="CapteP171703"/>
    </source>
</evidence>
<evidence type="ECO:0000256" key="5">
    <source>
        <dbReference type="ARBA" id="ARBA00022801"/>
    </source>
</evidence>
<dbReference type="PANTHER" id="PTHR45953:SF1">
    <property type="entry name" value="IDURONATE 2-SULFATASE"/>
    <property type="match status" value="1"/>
</dbReference>
<dbReference type="OMA" id="YRLVEWK"/>
<dbReference type="CDD" id="cd16030">
    <property type="entry name" value="iduronate-2-sulfatase"/>
    <property type="match status" value="1"/>
</dbReference>
<dbReference type="GO" id="GO:0004423">
    <property type="term" value="F:iduronate-2-sulfatase activity"/>
    <property type="evidence" value="ECO:0007669"/>
    <property type="project" value="InterPro"/>
</dbReference>
<dbReference type="InterPro" id="IPR024607">
    <property type="entry name" value="Sulfatase_CS"/>
</dbReference>
<dbReference type="EMBL" id="AMQN01006392">
    <property type="status" value="NOT_ANNOTATED_CDS"/>
    <property type="molecule type" value="Genomic_DNA"/>
</dbReference>
<proteinExistence type="inferred from homology"/>
<dbReference type="InterPro" id="IPR000917">
    <property type="entry name" value="Sulfatase_N"/>
</dbReference>
<dbReference type="GO" id="GO:0046872">
    <property type="term" value="F:metal ion binding"/>
    <property type="evidence" value="ECO:0007669"/>
    <property type="project" value="UniProtKB-KW"/>
</dbReference>
<dbReference type="HOGENOM" id="CLU_006332_9_0_1"/>
<dbReference type="EMBL" id="KB298264">
    <property type="protein sequence ID" value="ELU09360.1"/>
    <property type="molecule type" value="Genomic_DNA"/>
</dbReference>
<dbReference type="Gene3D" id="3.40.720.10">
    <property type="entry name" value="Alkaline Phosphatase, subunit A"/>
    <property type="match status" value="1"/>
</dbReference>